<dbReference type="EMBL" id="KX855660">
    <property type="protein sequence ID" value="AQQ80385.1"/>
    <property type="molecule type" value="Genomic_DNA"/>
</dbReference>
<dbReference type="Pfam" id="PF06771">
    <property type="entry name" value="Desmo_N"/>
    <property type="match status" value="1"/>
</dbReference>
<proteinExistence type="predicted"/>
<protein>
    <submittedName>
        <fullName evidence="3">Desmoplakin</fullName>
    </submittedName>
</protein>
<accession>A0A1S5YE72</accession>
<sequence length="635" mass="73071">MLTRYKGVDVNPHTVHNLIRTIVSSKQCQANDNDPHLRSIILSFRPDLADSALSTDRLLITALKDCQKKDVTYNYKYETTTTNNNNNNNDPEEHHVANSSPPDIFIRIWRLGNVEREEACVLAASVRDLCNSVLRNVYPDFDPDRDGSAATLLKLCTEARYTKRYAYEENQAMGREVAELERELLESRSKVAELLASFSNFKSEYEKRFNLVVEKNQYSENEVATLELTLLDRQEELKRLQDKHELLLSQFNETQHRLEEKEGACKEHLSNIAYLKSELNQLSENERERMVVLEAKHAETVRSLTQKLQLKETEMGTIEERSVQSSAYADEMARQLNQTRRDNDLLRSKAMDLDQEVLGLKDKLKSYHVENASLAARVKDLSSISVQDADSNAELQALNQKLKKECDQSLLQTDSLKRENEELKRKLEQVIREHDETTDDAERSYNLQKGEINRLRLELDRVQAALEAANDDVKIANAKIAEQAKTIDYCNYEIDAMAKLQNTTSTLASSSKEGAKTTKIPIKHKLVPDKPPAAKHKVAKKSGSLNWDVNKVYGVKNQEQLRRLIDEFVQKNKNVKEWDVYNKFLSCTDSTMKQLEENPEFQRLDKDFKEILVKQRDVIHDNISNDEESSLFSNV</sequence>
<feature type="domain" description="Viral desmoplakin N-terminal" evidence="2">
    <location>
        <begin position="4"/>
        <end position="78"/>
    </location>
</feature>
<evidence type="ECO:0000259" key="2">
    <source>
        <dbReference type="Pfam" id="PF06771"/>
    </source>
</evidence>
<organism evidence="3 4">
    <name type="scientific">Betabaculovirus altermyunipunctae</name>
    <dbReference type="NCBI Taxonomy" id="3051996"/>
    <lineage>
        <taxon>Viruses</taxon>
        <taxon>Viruses incertae sedis</taxon>
        <taxon>Naldaviricetes</taxon>
        <taxon>Lefavirales</taxon>
        <taxon>Baculoviridae</taxon>
        <taxon>Betabaculovirus</taxon>
    </lineage>
</organism>
<evidence type="ECO:0000313" key="4">
    <source>
        <dbReference type="Proteomes" id="UP000203651"/>
    </source>
</evidence>
<reference evidence="3 4" key="1">
    <citation type="journal article" date="2017" name="PLoS ONE">
        <title>The Complete Genome Sequence of a Second Distinct Betabaculovirus from the True Armyworm, Mythimna unipuncta.</title>
        <authorList>
            <person name="Harrison R.L."/>
            <person name="Rowley D.L."/>
            <person name="Mowery J."/>
            <person name="Bauchan G.R."/>
            <person name="Theilmann D.A."/>
            <person name="Rohrmann G.F."/>
            <person name="Erlandson M.A."/>
        </authorList>
    </citation>
    <scope>NUCLEOTIDE SEQUENCE [LARGE SCALE GENOMIC DNA]</scope>
    <source>
        <strain evidence="3">MyunGV#8</strain>
    </source>
</reference>
<feature type="coiled-coil region" evidence="1">
    <location>
        <begin position="163"/>
        <end position="197"/>
    </location>
</feature>
<dbReference type="InterPro" id="IPR009615">
    <property type="entry name" value="Desmo_N"/>
</dbReference>
<dbReference type="GeneID" id="39105796"/>
<dbReference type="RefSeq" id="YP_009345836.1">
    <property type="nucleotide sequence ID" value="NC_033780.2"/>
</dbReference>
<dbReference type="Proteomes" id="UP000203651">
    <property type="component" value="Segment"/>
</dbReference>
<feature type="coiled-coil region" evidence="1">
    <location>
        <begin position="223"/>
        <end position="356"/>
    </location>
</feature>
<evidence type="ECO:0000313" key="3">
    <source>
        <dbReference type="EMBL" id="AQQ80385.1"/>
    </source>
</evidence>
<keyword evidence="4" id="KW-1185">Reference proteome</keyword>
<evidence type="ECO:0000256" key="1">
    <source>
        <dbReference type="SAM" id="Coils"/>
    </source>
</evidence>
<keyword evidence="1" id="KW-0175">Coiled coil</keyword>
<dbReference type="KEGG" id="vg:39105796"/>
<name>A0A1S5YE72_9BBAC</name>
<feature type="coiled-coil region" evidence="1">
    <location>
        <begin position="392"/>
        <end position="486"/>
    </location>
</feature>